<proteinExistence type="predicted"/>
<keyword evidence="3" id="KW-1185">Reference proteome</keyword>
<dbReference type="EMBL" id="CP104562">
    <property type="protein sequence ID" value="UXH77661.1"/>
    <property type="molecule type" value="Genomic_DNA"/>
</dbReference>
<reference evidence="2" key="1">
    <citation type="submission" date="2022-10" db="EMBL/GenBank/DDBJ databases">
        <title>Characterization and whole genome sequencing of a new Roseateles species, isolated from fresh water.</title>
        <authorList>
            <person name="Guliayeva D.Y."/>
            <person name="Akhremchuk A.E."/>
            <person name="Sikolenko M.A."/>
            <person name="Valentovich L.N."/>
            <person name="Sidarenka A.V."/>
        </authorList>
    </citation>
    <scope>NUCLEOTIDE SEQUENCE</scope>
    <source>
        <strain evidence="2">BIM B-1768</strain>
    </source>
</reference>
<protein>
    <submittedName>
        <fullName evidence="2">Peptidase M61</fullName>
    </submittedName>
</protein>
<dbReference type="PIRSF" id="PIRSF016493">
    <property type="entry name" value="Glycyl_aminpptds"/>
    <property type="match status" value="1"/>
</dbReference>
<evidence type="ECO:0000313" key="2">
    <source>
        <dbReference type="EMBL" id="UXH77661.1"/>
    </source>
</evidence>
<sequence length="591" mass="66058">MIHYRIAIADLHAHRFEVTLTVPAPAARQVLSLPVWIPGSYLVREFSRHLGQVSARQGSREVAVHQTAKNRWEFDCSGRGALVISYPVHAFDTSVRAAFLDAQRGFFNPSSLCLRAHGKESLEHRIELADLPSSWSVATGMDRLNEKADAASESGEGGSWLFKAADFDEMVDHPFELGSFWRGEFIAGGVPHEFVVSGALPVFDGERLLRDAQRICEAQIAFWHCHKSKPPMDRYVFLLNCVDDGYGGLEHRASTALIAARRDLPRLGQPETSDGYVKLLGLISHEYFHTWNVKRLRPDVFEHYDYEQENYTELLWFFEGFTSYYDDLFLVRSGLIDEARYLKLISQTFTQVLGAPGRKHQSVARSSFEAWTKYYRQDENTPNAVVSYYAKGSMVAMALDLSLRSAERASSLDELMRALWRDSGGGPISEARILARLTELGGEPLAQTLSTWVHGTDDLPLPPLLERMGVRWGTDKPTLAQRLGLRVAESDGALLIKQVLLEGAGLEAGLSPGDEIVACNGWRVRKLDDLVLTLDHVEPQRLSLLVSRDQRMLSLSLRLPLHDSAAKPVTLGPLDKAPARAQGLRRAWLGS</sequence>
<dbReference type="Pfam" id="PF17899">
    <property type="entry name" value="Peptidase_M61_N"/>
    <property type="match status" value="1"/>
</dbReference>
<dbReference type="Gene3D" id="1.10.390.10">
    <property type="entry name" value="Neutral Protease Domain 2"/>
    <property type="match status" value="1"/>
</dbReference>
<dbReference type="InterPro" id="IPR036034">
    <property type="entry name" value="PDZ_sf"/>
</dbReference>
<dbReference type="InterPro" id="IPR007963">
    <property type="entry name" value="Peptidase_M61_catalytic"/>
</dbReference>
<dbReference type="SMART" id="SM00228">
    <property type="entry name" value="PDZ"/>
    <property type="match status" value="1"/>
</dbReference>
<gene>
    <name evidence="2" type="ORF">N4261_22175</name>
</gene>
<name>A0ABY6B0G2_9BURK</name>
<dbReference type="Gene3D" id="2.30.42.10">
    <property type="match status" value="1"/>
</dbReference>
<evidence type="ECO:0000313" key="3">
    <source>
        <dbReference type="Proteomes" id="UP001064933"/>
    </source>
</evidence>
<organism evidence="2 3">
    <name type="scientific">Roseateles amylovorans</name>
    <dbReference type="NCBI Taxonomy" id="2978473"/>
    <lineage>
        <taxon>Bacteria</taxon>
        <taxon>Pseudomonadati</taxon>
        <taxon>Pseudomonadota</taxon>
        <taxon>Betaproteobacteria</taxon>
        <taxon>Burkholderiales</taxon>
        <taxon>Sphaerotilaceae</taxon>
        <taxon>Roseateles</taxon>
    </lineage>
</organism>
<dbReference type="Proteomes" id="UP001064933">
    <property type="component" value="Chromosome"/>
</dbReference>
<feature type="domain" description="PDZ" evidence="1">
    <location>
        <begin position="481"/>
        <end position="550"/>
    </location>
</feature>
<dbReference type="InterPro" id="IPR001478">
    <property type="entry name" value="PDZ"/>
</dbReference>
<dbReference type="InterPro" id="IPR040756">
    <property type="entry name" value="Peptidase_M61_N"/>
</dbReference>
<accession>A0ABY6B0G2</accession>
<dbReference type="SUPFAM" id="SSF55486">
    <property type="entry name" value="Metalloproteases ('zincins'), catalytic domain"/>
    <property type="match status" value="1"/>
</dbReference>
<evidence type="ECO:0000259" key="1">
    <source>
        <dbReference type="SMART" id="SM00228"/>
    </source>
</evidence>
<dbReference type="Pfam" id="PF05299">
    <property type="entry name" value="Peptidase_M61"/>
    <property type="match status" value="1"/>
</dbReference>
<dbReference type="SUPFAM" id="SSF50156">
    <property type="entry name" value="PDZ domain-like"/>
    <property type="match status" value="1"/>
</dbReference>
<dbReference type="InterPro" id="IPR027268">
    <property type="entry name" value="Peptidase_M4/M1_CTD_sf"/>
</dbReference>
<dbReference type="Gene3D" id="2.60.40.3650">
    <property type="match status" value="1"/>
</dbReference>
<dbReference type="InterPro" id="IPR024191">
    <property type="entry name" value="Peptidase_M61"/>
</dbReference>
<dbReference type="RefSeq" id="WP_261757414.1">
    <property type="nucleotide sequence ID" value="NZ_CP104562.2"/>
</dbReference>